<accession>A0A4V1IKD9</accession>
<dbReference type="Proteomes" id="UP000305881">
    <property type="component" value="Chromosome"/>
</dbReference>
<dbReference type="PANTHER" id="PTHR30625">
    <property type="entry name" value="PROTEIN TOLQ"/>
    <property type="match status" value="1"/>
</dbReference>
<feature type="coiled-coil region" evidence="7">
    <location>
        <begin position="53"/>
        <end position="94"/>
    </location>
</feature>
<sequence length="442" mass="47768">MRVITLLLTGLLLSGNAIADRLSLDQLLKEIQKSQGIEGKINREREARFIADHAKQQELLQSAKNELAAQERLSKQLKDQMEANEQALDRLQVELDNRSGILRELTGVAKQAAGDLKADLESSIVSAQFPERAGKLAAMTQSKALPTLEELESLWFYLLQEMTESGKVVKFDSDILTASGEPRQAEVVRIGTFNAIADGQYLRYLSETGKLAELARQPGGAYNSLAEKFAAASSGTADLGVDPTRGVILSMLIQAPDSIERIQQGGGIGYIILLLGGFGLIYGLYRLLMLTQTHKRVSEQIASTEVSEANPLGRIITAVEQNQTQNTETLELILDEAITREVPVLEKGLSMIKLLAAVAPLLGLLGTVTGMIATFQSISLFGTGDPKLMASGISQALVTTMLGLCAAVPLLFLHSLLAYRSRALIQVLDEQSAGIISRRAGK</sequence>
<evidence type="ECO:0000256" key="2">
    <source>
        <dbReference type="ARBA" id="ARBA00022475"/>
    </source>
</evidence>
<dbReference type="Pfam" id="PF01618">
    <property type="entry name" value="MotA_ExbB"/>
    <property type="match status" value="1"/>
</dbReference>
<evidence type="ECO:0000256" key="4">
    <source>
        <dbReference type="ARBA" id="ARBA00022989"/>
    </source>
</evidence>
<keyword evidence="6" id="KW-0813">Transport</keyword>
<keyword evidence="7" id="KW-0175">Coiled coil</keyword>
<name>A0A4V1IKD9_METBY</name>
<dbReference type="PANTHER" id="PTHR30625:SF11">
    <property type="entry name" value="MOTA_TOLQ_EXBB PROTON CHANNEL DOMAIN-CONTAINING PROTEIN"/>
    <property type="match status" value="1"/>
</dbReference>
<keyword evidence="5 8" id="KW-0472">Membrane</keyword>
<dbReference type="AlphaFoldDB" id="A0A4V1IKD9"/>
<evidence type="ECO:0000256" key="5">
    <source>
        <dbReference type="ARBA" id="ARBA00023136"/>
    </source>
</evidence>
<dbReference type="KEGG" id="mbur:EQU24_21725"/>
<comment type="subcellular location">
    <subcellularLocation>
        <location evidence="1">Cell membrane</location>
        <topology evidence="1">Multi-pass membrane protein</topology>
    </subcellularLocation>
    <subcellularLocation>
        <location evidence="6">Membrane</location>
        <topology evidence="6">Multi-pass membrane protein</topology>
    </subcellularLocation>
</comment>
<evidence type="ECO:0000313" key="11">
    <source>
        <dbReference type="EMBL" id="QCW84565.1"/>
    </source>
</evidence>
<keyword evidence="2" id="KW-1003">Cell membrane</keyword>
<evidence type="ECO:0000259" key="10">
    <source>
        <dbReference type="Pfam" id="PF01618"/>
    </source>
</evidence>
<dbReference type="GO" id="GO:0005886">
    <property type="term" value="C:plasma membrane"/>
    <property type="evidence" value="ECO:0007669"/>
    <property type="project" value="UniProtKB-SubCell"/>
</dbReference>
<dbReference type="RefSeq" id="WP_017841552.1">
    <property type="nucleotide sequence ID" value="NZ_CP035467.1"/>
</dbReference>
<feature type="domain" description="MotA/TolQ/ExbB proton channel" evidence="10">
    <location>
        <begin position="310"/>
        <end position="429"/>
    </location>
</feature>
<feature type="transmembrane region" description="Helical" evidence="8">
    <location>
        <begin position="268"/>
        <end position="288"/>
    </location>
</feature>
<dbReference type="GO" id="GO:0017038">
    <property type="term" value="P:protein import"/>
    <property type="evidence" value="ECO:0007669"/>
    <property type="project" value="TreeGrafter"/>
</dbReference>
<evidence type="ECO:0000256" key="1">
    <source>
        <dbReference type="ARBA" id="ARBA00004651"/>
    </source>
</evidence>
<comment type="similarity">
    <text evidence="6">Belongs to the exbB/tolQ family.</text>
</comment>
<dbReference type="STRING" id="675511.GCA_000341735_03084"/>
<evidence type="ECO:0000256" key="7">
    <source>
        <dbReference type="SAM" id="Coils"/>
    </source>
</evidence>
<reference evidence="12" key="1">
    <citation type="journal article" date="2019" name="J. Bacteriol.">
        <title>A Mutagenic Screen Identifies a TonB-Dependent Receptor Required for the Lanthanide Metal Switch in the Type I Methanotroph 'Methylotuvimicrobium buryatense' 5GB1C.</title>
        <authorList>
            <person name="Groom J.D."/>
            <person name="Ford S.M."/>
            <person name="Pesesky M.W."/>
            <person name="Lidstrom M.E."/>
        </authorList>
    </citation>
    <scope>NUCLEOTIDE SEQUENCE [LARGE SCALE GENOMIC DNA]</scope>
    <source>
        <strain evidence="12">5GB1C</strain>
    </source>
</reference>
<dbReference type="InterPro" id="IPR017270">
    <property type="entry name" value="MotA/TolQ/ExbB-rel"/>
</dbReference>
<protein>
    <recommendedName>
        <fullName evidence="10">MotA/TolQ/ExbB proton channel domain-containing protein</fullName>
    </recommendedName>
</protein>
<evidence type="ECO:0000313" key="12">
    <source>
        <dbReference type="Proteomes" id="UP000305881"/>
    </source>
</evidence>
<dbReference type="InterPro" id="IPR050790">
    <property type="entry name" value="ExbB/TolQ_transport"/>
</dbReference>
<dbReference type="OrthoDB" id="4045at2"/>
<dbReference type="PIRSF" id="PIRSF037714">
    <property type="entry name" value="TolR"/>
    <property type="match status" value="1"/>
</dbReference>
<keyword evidence="3 8" id="KW-0812">Transmembrane</keyword>
<dbReference type="InterPro" id="IPR002898">
    <property type="entry name" value="MotA_ExbB_proton_chnl"/>
</dbReference>
<feature type="signal peptide" evidence="9">
    <location>
        <begin position="1"/>
        <end position="19"/>
    </location>
</feature>
<keyword evidence="9" id="KW-0732">Signal</keyword>
<feature type="transmembrane region" description="Helical" evidence="8">
    <location>
        <begin position="393"/>
        <end position="413"/>
    </location>
</feature>
<proteinExistence type="inferred from homology"/>
<keyword evidence="4 8" id="KW-1133">Transmembrane helix</keyword>
<evidence type="ECO:0000256" key="9">
    <source>
        <dbReference type="SAM" id="SignalP"/>
    </source>
</evidence>
<keyword evidence="12" id="KW-1185">Reference proteome</keyword>
<keyword evidence="6" id="KW-0653">Protein transport</keyword>
<gene>
    <name evidence="11" type="ORF">EQU24_21725</name>
</gene>
<evidence type="ECO:0000256" key="3">
    <source>
        <dbReference type="ARBA" id="ARBA00022692"/>
    </source>
</evidence>
<feature type="transmembrane region" description="Helical" evidence="8">
    <location>
        <begin position="354"/>
        <end position="373"/>
    </location>
</feature>
<organism evidence="11 12">
    <name type="scientific">Methylotuvimicrobium buryatense</name>
    <name type="common">Methylomicrobium buryatense</name>
    <dbReference type="NCBI Taxonomy" id="95641"/>
    <lineage>
        <taxon>Bacteria</taxon>
        <taxon>Pseudomonadati</taxon>
        <taxon>Pseudomonadota</taxon>
        <taxon>Gammaproteobacteria</taxon>
        <taxon>Methylococcales</taxon>
        <taxon>Methylococcaceae</taxon>
        <taxon>Methylotuvimicrobium</taxon>
    </lineage>
</organism>
<evidence type="ECO:0000256" key="8">
    <source>
        <dbReference type="SAM" id="Phobius"/>
    </source>
</evidence>
<evidence type="ECO:0000256" key="6">
    <source>
        <dbReference type="RuleBase" id="RU004057"/>
    </source>
</evidence>
<feature type="chain" id="PRO_5020574983" description="MotA/TolQ/ExbB proton channel domain-containing protein" evidence="9">
    <location>
        <begin position="20"/>
        <end position="442"/>
    </location>
</feature>
<dbReference type="EMBL" id="CP035467">
    <property type="protein sequence ID" value="QCW84565.1"/>
    <property type="molecule type" value="Genomic_DNA"/>
</dbReference>